<dbReference type="AlphaFoldDB" id="A0A2K8T2Z7"/>
<accession>A0A2K8T2Z7</accession>
<keyword evidence="2" id="KW-1185">Reference proteome</keyword>
<reference evidence="1 2" key="1">
    <citation type="submission" date="2017-11" db="EMBL/GenBank/DDBJ databases">
        <title>Complete genome of a free-living desiccation-tolerant cyanobacterium and its photosynthetic adaptation to extreme terrestrial habitat.</title>
        <authorList>
            <person name="Shang J."/>
        </authorList>
    </citation>
    <scope>NUCLEOTIDE SEQUENCE [LARGE SCALE GENOMIC DNA]</scope>
    <source>
        <strain evidence="1 2">CCNUN1</strain>
    </source>
</reference>
<gene>
    <name evidence="1" type="ORF">COO91_08085</name>
</gene>
<name>A0A2K8T2Z7_9NOSO</name>
<dbReference type="KEGG" id="nfl:COO91_08085"/>
<dbReference type="EMBL" id="CP024785">
    <property type="protein sequence ID" value="AUB41990.1"/>
    <property type="molecule type" value="Genomic_DNA"/>
</dbReference>
<organism evidence="1 2">
    <name type="scientific">Nostoc flagelliforme CCNUN1</name>
    <dbReference type="NCBI Taxonomy" id="2038116"/>
    <lineage>
        <taxon>Bacteria</taxon>
        <taxon>Bacillati</taxon>
        <taxon>Cyanobacteriota</taxon>
        <taxon>Cyanophyceae</taxon>
        <taxon>Nostocales</taxon>
        <taxon>Nostocaceae</taxon>
        <taxon>Nostoc</taxon>
    </lineage>
</organism>
<sequence>MRSLVQTKPHLHDYSVRNTSFQLNGIDSCTQLIQQHLAKN</sequence>
<evidence type="ECO:0000313" key="1">
    <source>
        <dbReference type="EMBL" id="AUB41990.1"/>
    </source>
</evidence>
<proteinExistence type="predicted"/>
<dbReference type="Proteomes" id="UP000232003">
    <property type="component" value="Chromosome"/>
</dbReference>
<protein>
    <submittedName>
        <fullName evidence="1">Uncharacterized protein</fullName>
    </submittedName>
</protein>
<evidence type="ECO:0000313" key="2">
    <source>
        <dbReference type="Proteomes" id="UP000232003"/>
    </source>
</evidence>